<evidence type="ECO:0000313" key="8">
    <source>
        <dbReference type="Proteomes" id="UP000183832"/>
    </source>
</evidence>
<evidence type="ECO:0000256" key="4">
    <source>
        <dbReference type="PROSITE-ProRule" id="PRU00027"/>
    </source>
</evidence>
<feature type="region of interest" description="Disordered" evidence="5">
    <location>
        <begin position="676"/>
        <end position="699"/>
    </location>
</feature>
<feature type="domain" description="BED-type" evidence="6">
    <location>
        <begin position="442"/>
        <end position="496"/>
    </location>
</feature>
<feature type="region of interest" description="Disordered" evidence="5">
    <location>
        <begin position="270"/>
        <end position="311"/>
    </location>
</feature>
<evidence type="ECO:0000256" key="3">
    <source>
        <dbReference type="ARBA" id="ARBA00022833"/>
    </source>
</evidence>
<evidence type="ECO:0000256" key="5">
    <source>
        <dbReference type="SAM" id="MobiDB-lite"/>
    </source>
</evidence>
<evidence type="ECO:0000256" key="1">
    <source>
        <dbReference type="ARBA" id="ARBA00022723"/>
    </source>
</evidence>
<dbReference type="Proteomes" id="UP000183832">
    <property type="component" value="Unassembled WGS sequence"/>
</dbReference>
<sequence>MSKINLKPLNQTCCVCVQIKSNQHRIFDTFFQFHTKYLSIKRLISDLNLISYEVEASHESKMTICTECKDMTVNFYTFQTKVRNKQKTCIVDGRKGSNKKLNPIKQPIEEILNQVPLNKHDIISTFLKNNSVEAIEEADDGSRLTIYCSSPPIANIELVTVKQEQDIDIYESDIDYYEESSDNSDYDDENLSGTETSKTENISLFENKNFKGRSSAYNYFKEIEGVEDRMSCKTCGKTCLVGKSYSTCNILKHLKQKHFELYKEYKSQKGEDVSNLHSPTTRNKDARRSDFDHNNESSDNSDFEDENVSGTETSKVENISLFEDINFKVRSSAYNYFNEIEGVKDRMSCKTCNKTYLVGKSYSTCNILRHLKRTHFELYKEFKSQNGENVSNLTPPSKRIKRSDFDYNNQSSDYSDNDDEKMSEAETSKVENISMFKDLNFKAKSSAYNYFNEIEGVKDRMSCKACKRTFPVGKNYSTCYILRHLRQRHMKLYKEFKSQNRDNPVHTNRVYKKASVGPNANGIFKFFKEIEGQTNRVLCKLCNFNLSSNSKSTLSRHFYRRHPDMSVNVSKKSEQNVQSIQENEDDDELNEIEAKMEVDDDVPVKQQLRRGTPGIYGYFDKVPGRGDAVRCQLCQQIFTSSNQSNLLRHFKRKHYGVVEKIYLQNQISVDEFQVEPNQQSSEIDANECENEENFNSNDD</sequence>
<feature type="compositionally biased region" description="Basic and acidic residues" evidence="5">
    <location>
        <begin position="282"/>
        <end position="296"/>
    </location>
</feature>
<feature type="domain" description="BED-type" evidence="6">
    <location>
        <begin position="328"/>
        <end position="382"/>
    </location>
</feature>
<dbReference type="EMBL" id="CVRI01000059">
    <property type="protein sequence ID" value="CRL03219.1"/>
    <property type="molecule type" value="Genomic_DNA"/>
</dbReference>
<dbReference type="OrthoDB" id="1607513at2759"/>
<evidence type="ECO:0000259" key="6">
    <source>
        <dbReference type="PROSITE" id="PS50808"/>
    </source>
</evidence>
<reference evidence="7 8" key="1">
    <citation type="submission" date="2015-04" db="EMBL/GenBank/DDBJ databases">
        <authorList>
            <person name="Syromyatnikov M.Y."/>
            <person name="Popov V.N."/>
        </authorList>
    </citation>
    <scope>NUCLEOTIDE SEQUENCE [LARGE SCALE GENOMIC DNA]</scope>
</reference>
<feature type="domain" description="BED-type" evidence="6">
    <location>
        <begin position="211"/>
        <end position="265"/>
    </location>
</feature>
<dbReference type="AlphaFoldDB" id="A0A1J1ISK3"/>
<keyword evidence="8" id="KW-1185">Reference proteome</keyword>
<feature type="compositionally biased region" description="Acidic residues" evidence="5">
    <location>
        <begin position="684"/>
        <end position="699"/>
    </location>
</feature>
<dbReference type="GO" id="GO:0003677">
    <property type="term" value="F:DNA binding"/>
    <property type="evidence" value="ECO:0007669"/>
    <property type="project" value="InterPro"/>
</dbReference>
<dbReference type="SMART" id="SM00355">
    <property type="entry name" value="ZnF_C2H2"/>
    <property type="match status" value="3"/>
</dbReference>
<proteinExistence type="predicted"/>
<dbReference type="GO" id="GO:0008270">
    <property type="term" value="F:zinc ion binding"/>
    <property type="evidence" value="ECO:0007669"/>
    <property type="project" value="UniProtKB-KW"/>
</dbReference>
<gene>
    <name evidence="7" type="ORF">CLUMA_CG016386</name>
</gene>
<keyword evidence="1" id="KW-0479">Metal-binding</keyword>
<protein>
    <submittedName>
        <fullName evidence="7">CLUMA_CG016386, isoform A</fullName>
    </submittedName>
</protein>
<name>A0A1J1ISK3_9DIPT</name>
<organism evidence="7 8">
    <name type="scientific">Clunio marinus</name>
    <dbReference type="NCBI Taxonomy" id="568069"/>
    <lineage>
        <taxon>Eukaryota</taxon>
        <taxon>Metazoa</taxon>
        <taxon>Ecdysozoa</taxon>
        <taxon>Arthropoda</taxon>
        <taxon>Hexapoda</taxon>
        <taxon>Insecta</taxon>
        <taxon>Pterygota</taxon>
        <taxon>Neoptera</taxon>
        <taxon>Endopterygota</taxon>
        <taxon>Diptera</taxon>
        <taxon>Nematocera</taxon>
        <taxon>Chironomoidea</taxon>
        <taxon>Chironomidae</taxon>
        <taxon>Clunio</taxon>
    </lineage>
</organism>
<feature type="region of interest" description="Disordered" evidence="5">
    <location>
        <begin position="387"/>
        <end position="424"/>
    </location>
</feature>
<evidence type="ECO:0000313" key="7">
    <source>
        <dbReference type="EMBL" id="CRL03219.1"/>
    </source>
</evidence>
<dbReference type="Pfam" id="PF02892">
    <property type="entry name" value="zf-BED"/>
    <property type="match status" value="2"/>
</dbReference>
<keyword evidence="3" id="KW-0862">Zinc</keyword>
<dbReference type="InterPro" id="IPR003656">
    <property type="entry name" value="Znf_BED"/>
</dbReference>
<dbReference type="PROSITE" id="PS50808">
    <property type="entry name" value="ZF_BED"/>
    <property type="match status" value="3"/>
</dbReference>
<accession>A0A1J1ISK3</accession>
<dbReference type="SMART" id="SM00614">
    <property type="entry name" value="ZnF_BED"/>
    <property type="match status" value="5"/>
</dbReference>
<dbReference type="InterPro" id="IPR013087">
    <property type="entry name" value="Znf_C2H2_type"/>
</dbReference>
<dbReference type="STRING" id="568069.A0A1J1ISK3"/>
<keyword evidence="2 4" id="KW-0863">Zinc-finger</keyword>
<evidence type="ECO:0000256" key="2">
    <source>
        <dbReference type="ARBA" id="ARBA00022771"/>
    </source>
</evidence>